<name>A0A1G8EY90_9BACI</name>
<keyword evidence="1" id="KW-0812">Transmembrane</keyword>
<keyword evidence="4" id="KW-1185">Reference proteome</keyword>
<gene>
    <name evidence="3" type="ORF">SAMN05192534_110119</name>
</gene>
<evidence type="ECO:0000313" key="3">
    <source>
        <dbReference type="EMBL" id="SDH74863.1"/>
    </source>
</evidence>
<dbReference type="EMBL" id="FNDK01000010">
    <property type="protein sequence ID" value="SDH74863.1"/>
    <property type="molecule type" value="Genomic_DNA"/>
</dbReference>
<sequence>MRHLLKYVKNERGSQLIEFVAVFPLIIFAFLFVWQMALVAYTVVVAEGAARDGARVAAVAGIEDPAVDTAVHNSARGLDVLDIPKNVTASSYGEEVSVNVDVALKTINVPFVGELDYEITGSATMPYESEEDD</sequence>
<reference evidence="3 4" key="1">
    <citation type="submission" date="2016-10" db="EMBL/GenBank/DDBJ databases">
        <authorList>
            <person name="de Groot N.N."/>
        </authorList>
    </citation>
    <scope>NUCLEOTIDE SEQUENCE [LARGE SCALE GENOMIC DNA]</scope>
    <source>
        <strain evidence="3 4">DSM 21632</strain>
    </source>
</reference>
<evidence type="ECO:0000259" key="2">
    <source>
        <dbReference type="Pfam" id="PF07811"/>
    </source>
</evidence>
<feature type="transmembrane region" description="Helical" evidence="1">
    <location>
        <begin position="21"/>
        <end position="44"/>
    </location>
</feature>
<keyword evidence="1" id="KW-1133">Transmembrane helix</keyword>
<dbReference type="STRING" id="568899.SAMN05192534_110119"/>
<organism evidence="3 4">
    <name type="scientific">Alteribacillus persepolensis</name>
    <dbReference type="NCBI Taxonomy" id="568899"/>
    <lineage>
        <taxon>Bacteria</taxon>
        <taxon>Bacillati</taxon>
        <taxon>Bacillota</taxon>
        <taxon>Bacilli</taxon>
        <taxon>Bacillales</taxon>
        <taxon>Bacillaceae</taxon>
        <taxon>Alteribacillus</taxon>
    </lineage>
</organism>
<accession>A0A1G8EY90</accession>
<evidence type="ECO:0000256" key="1">
    <source>
        <dbReference type="SAM" id="Phobius"/>
    </source>
</evidence>
<dbReference type="Pfam" id="PF07811">
    <property type="entry name" value="TadE"/>
    <property type="match status" value="1"/>
</dbReference>
<dbReference type="InterPro" id="IPR012495">
    <property type="entry name" value="TadE-like_dom"/>
</dbReference>
<dbReference type="Proteomes" id="UP000199163">
    <property type="component" value="Unassembled WGS sequence"/>
</dbReference>
<protein>
    <submittedName>
        <fullName evidence="3">TadE-like protein</fullName>
    </submittedName>
</protein>
<feature type="domain" description="TadE-like" evidence="2">
    <location>
        <begin position="13"/>
        <end position="55"/>
    </location>
</feature>
<keyword evidence="1" id="KW-0472">Membrane</keyword>
<dbReference type="AlphaFoldDB" id="A0A1G8EY90"/>
<evidence type="ECO:0000313" key="4">
    <source>
        <dbReference type="Proteomes" id="UP000199163"/>
    </source>
</evidence>
<proteinExistence type="predicted"/>